<evidence type="ECO:0000313" key="1">
    <source>
        <dbReference type="EMBL" id="KAF5918129.1"/>
    </source>
</evidence>
<comment type="caution">
    <text evidence="1">The sequence shown here is derived from an EMBL/GenBank/DDBJ whole genome shotgun (WGS) entry which is preliminary data.</text>
</comment>
<protein>
    <submittedName>
        <fullName evidence="1">Uncharacterized protein</fullName>
    </submittedName>
</protein>
<dbReference type="EMBL" id="JACDTQ010002492">
    <property type="protein sequence ID" value="KAF5918129.1"/>
    <property type="molecule type" value="Genomic_DNA"/>
</dbReference>
<sequence>MPPVSSGSHIAFESKELREVNAVVVFPGALDLGNMRGSGHFEAIIFTWGIRHPAELPYHDYFLHHLEDRLLEGDVGMRQTPATETTERVKCYGKFQYQFTRGLHFVLLVIKICNKYVNALGAYLGVVQLGRFFKEREKQGSDTPISEPASKEKAPILTEVVENIYKHREKETVDEKIFIYNNSLVHSPTIMTLPQCGHHQISHSFYETSPMIQLVCVDTTNYRKEITMLGSIFLVFPLSLLLVSYECISHSVLRMKILGEVTEDLWNLWLSSHSGLSHLHVYDPKPKLSQNVIKIGALAYNLIPP</sequence>
<dbReference type="AlphaFoldDB" id="A0A7J7EQT1"/>
<reference evidence="1 2" key="1">
    <citation type="journal article" date="2020" name="Mol. Biol. Evol.">
        <title>Interspecific Gene Flow and the Evolution of Specialization in Black and White Rhinoceros.</title>
        <authorList>
            <person name="Moodley Y."/>
            <person name="Westbury M.V."/>
            <person name="Russo I.M."/>
            <person name="Gopalakrishnan S."/>
            <person name="Rakotoarivelo A."/>
            <person name="Olsen R.A."/>
            <person name="Prost S."/>
            <person name="Tunstall T."/>
            <person name="Ryder O.A."/>
            <person name="Dalen L."/>
            <person name="Bruford M.W."/>
        </authorList>
    </citation>
    <scope>NUCLEOTIDE SEQUENCE [LARGE SCALE GENOMIC DNA]</scope>
    <source>
        <strain evidence="1">SBR-YM</strain>
        <tissue evidence="1">Skin</tissue>
    </source>
</reference>
<dbReference type="PANTHER" id="PTHR26453">
    <property type="entry name" value="OLFACTORY RECEPTOR"/>
    <property type="match status" value="1"/>
</dbReference>
<dbReference type="SUPFAM" id="SSF81321">
    <property type="entry name" value="Family A G protein-coupled receptor-like"/>
    <property type="match status" value="1"/>
</dbReference>
<dbReference type="Proteomes" id="UP000551758">
    <property type="component" value="Unassembled WGS sequence"/>
</dbReference>
<name>A0A7J7EQT1_DICBM</name>
<organism evidence="1 2">
    <name type="scientific">Diceros bicornis minor</name>
    <name type="common">South-central black rhinoceros</name>
    <dbReference type="NCBI Taxonomy" id="77932"/>
    <lineage>
        <taxon>Eukaryota</taxon>
        <taxon>Metazoa</taxon>
        <taxon>Chordata</taxon>
        <taxon>Craniata</taxon>
        <taxon>Vertebrata</taxon>
        <taxon>Euteleostomi</taxon>
        <taxon>Mammalia</taxon>
        <taxon>Eutheria</taxon>
        <taxon>Laurasiatheria</taxon>
        <taxon>Perissodactyla</taxon>
        <taxon>Rhinocerotidae</taxon>
        <taxon>Diceros</taxon>
    </lineage>
</organism>
<accession>A0A7J7EQT1</accession>
<gene>
    <name evidence="1" type="ORF">HPG69_018470</name>
</gene>
<keyword evidence="2" id="KW-1185">Reference proteome</keyword>
<evidence type="ECO:0000313" key="2">
    <source>
        <dbReference type="Proteomes" id="UP000551758"/>
    </source>
</evidence>
<proteinExistence type="predicted"/>